<evidence type="ECO:0000256" key="1">
    <source>
        <dbReference type="PROSITE-ProRule" id="PRU01005"/>
    </source>
</evidence>
<dbReference type="WBParaSite" id="PDA_v2.g11920.t1">
    <property type="protein sequence ID" value="PDA_v2.g11920.t1"/>
    <property type="gene ID" value="PDA_v2.g11920"/>
</dbReference>
<feature type="domain" description="ShKT" evidence="3">
    <location>
        <begin position="29"/>
        <end position="65"/>
    </location>
</feature>
<proteinExistence type="predicted"/>
<organism evidence="4 5">
    <name type="scientific">Panagrolaimus davidi</name>
    <dbReference type="NCBI Taxonomy" id="227884"/>
    <lineage>
        <taxon>Eukaryota</taxon>
        <taxon>Metazoa</taxon>
        <taxon>Ecdysozoa</taxon>
        <taxon>Nematoda</taxon>
        <taxon>Chromadorea</taxon>
        <taxon>Rhabditida</taxon>
        <taxon>Tylenchina</taxon>
        <taxon>Panagrolaimomorpha</taxon>
        <taxon>Panagrolaimoidea</taxon>
        <taxon>Panagrolaimidae</taxon>
        <taxon>Panagrolaimus</taxon>
    </lineage>
</organism>
<dbReference type="PROSITE" id="PS51670">
    <property type="entry name" value="SHKT"/>
    <property type="match status" value="1"/>
</dbReference>
<name>A0A914P3R0_9BILA</name>
<evidence type="ECO:0000313" key="5">
    <source>
        <dbReference type="WBParaSite" id="PDA_v2.g11920.t1"/>
    </source>
</evidence>
<dbReference type="InterPro" id="IPR003582">
    <property type="entry name" value="ShKT_dom"/>
</dbReference>
<accession>A0A914P3R0</accession>
<dbReference type="Gene3D" id="1.10.10.1940">
    <property type="match status" value="1"/>
</dbReference>
<dbReference type="Pfam" id="PF01549">
    <property type="entry name" value="ShK"/>
    <property type="match status" value="1"/>
</dbReference>
<evidence type="ECO:0000256" key="2">
    <source>
        <dbReference type="SAM" id="SignalP"/>
    </source>
</evidence>
<comment type="caution">
    <text evidence="1">Lacks conserved residue(s) required for the propagation of feature annotation.</text>
</comment>
<keyword evidence="2" id="KW-0732">Signal</keyword>
<keyword evidence="4" id="KW-1185">Reference proteome</keyword>
<evidence type="ECO:0000259" key="3">
    <source>
        <dbReference type="PROSITE" id="PS51670"/>
    </source>
</evidence>
<dbReference type="SMART" id="SM00254">
    <property type="entry name" value="ShKT"/>
    <property type="match status" value="1"/>
</dbReference>
<feature type="signal peptide" evidence="2">
    <location>
        <begin position="1"/>
        <end position="22"/>
    </location>
</feature>
<dbReference type="Proteomes" id="UP000887578">
    <property type="component" value="Unplaced"/>
</dbReference>
<reference evidence="5" key="1">
    <citation type="submission" date="2022-11" db="UniProtKB">
        <authorList>
            <consortium name="WormBaseParasite"/>
        </authorList>
    </citation>
    <scope>IDENTIFICATION</scope>
</reference>
<sequence>MKFLHIILAAFVVILSFSAIRAADEIGPCVDKIGADLCKNLIQDCNNPNWQTLIQGSCRATCGICKP</sequence>
<feature type="chain" id="PRO_5037870440" evidence="2">
    <location>
        <begin position="23"/>
        <end position="67"/>
    </location>
</feature>
<evidence type="ECO:0000313" key="4">
    <source>
        <dbReference type="Proteomes" id="UP000887578"/>
    </source>
</evidence>
<protein>
    <submittedName>
        <fullName evidence="5">ShKT domain-containing protein</fullName>
    </submittedName>
</protein>
<dbReference type="AlphaFoldDB" id="A0A914P3R0"/>